<protein>
    <submittedName>
        <fullName evidence="1">Uncharacterized protein</fullName>
    </submittedName>
</protein>
<dbReference type="EMBL" id="JAHQIW010005549">
    <property type="protein sequence ID" value="KAJ1366411.1"/>
    <property type="molecule type" value="Genomic_DNA"/>
</dbReference>
<name>A0AAD5WDJ3_PARTN</name>
<keyword evidence="2" id="KW-1185">Reference proteome</keyword>
<proteinExistence type="predicted"/>
<organism evidence="1 2">
    <name type="scientific">Parelaphostrongylus tenuis</name>
    <name type="common">Meningeal worm</name>
    <dbReference type="NCBI Taxonomy" id="148309"/>
    <lineage>
        <taxon>Eukaryota</taxon>
        <taxon>Metazoa</taxon>
        <taxon>Ecdysozoa</taxon>
        <taxon>Nematoda</taxon>
        <taxon>Chromadorea</taxon>
        <taxon>Rhabditida</taxon>
        <taxon>Rhabditina</taxon>
        <taxon>Rhabditomorpha</taxon>
        <taxon>Strongyloidea</taxon>
        <taxon>Metastrongylidae</taxon>
        <taxon>Parelaphostrongylus</taxon>
    </lineage>
</organism>
<evidence type="ECO:0000313" key="1">
    <source>
        <dbReference type="EMBL" id="KAJ1366411.1"/>
    </source>
</evidence>
<comment type="caution">
    <text evidence="1">The sequence shown here is derived from an EMBL/GenBank/DDBJ whole genome shotgun (WGS) entry which is preliminary data.</text>
</comment>
<sequence>MRIAQVRKLLFRFRNRAPLRAQNHYPPDQKAFSITRNSNETVEKYQDGLSFKGENNLVYTEHKGTDFWTKTLAYVAWLRTKFFILGAEKALAMSSEDLIKGGQKVFRMILDAVVGRKVESLAPLTLGHSALDNHRKLVWNLVEKQKRALSVTDADFVGVNGFVYNWDGFSTERGTIARMIHSPSFVSFDAAGEVLEKPYLKYSIILAALLRKNELYKMVRQLPFNFSEERMRMKMPADYGFITPRYVVVRIDMCHEVISPAPLSLCEDGLIYDFHIHSF</sequence>
<reference evidence="1" key="1">
    <citation type="submission" date="2021-06" db="EMBL/GenBank/DDBJ databases">
        <title>Parelaphostrongylus tenuis whole genome reference sequence.</title>
        <authorList>
            <person name="Garwood T.J."/>
            <person name="Larsen P.A."/>
            <person name="Fountain-Jones N.M."/>
            <person name="Garbe J.R."/>
            <person name="Macchietto M.G."/>
            <person name="Kania S.A."/>
            <person name="Gerhold R.W."/>
            <person name="Richards J.E."/>
            <person name="Wolf T.M."/>
        </authorList>
    </citation>
    <scope>NUCLEOTIDE SEQUENCE</scope>
    <source>
        <strain evidence="1">MNPRO001-30</strain>
        <tissue evidence="1">Meninges</tissue>
    </source>
</reference>
<evidence type="ECO:0000313" key="2">
    <source>
        <dbReference type="Proteomes" id="UP001196413"/>
    </source>
</evidence>
<dbReference type="Proteomes" id="UP001196413">
    <property type="component" value="Unassembled WGS sequence"/>
</dbReference>
<gene>
    <name evidence="1" type="ORF">KIN20_027066</name>
</gene>
<dbReference type="AlphaFoldDB" id="A0AAD5WDJ3"/>
<accession>A0AAD5WDJ3</accession>